<dbReference type="NCBIfam" id="NF006160">
    <property type="entry name" value="PRK08304.1"/>
    <property type="match status" value="1"/>
</dbReference>
<proteinExistence type="predicted"/>
<dbReference type="GO" id="GO:0016746">
    <property type="term" value="F:acyltransferase activity"/>
    <property type="evidence" value="ECO:0007669"/>
    <property type="project" value="InterPro"/>
</dbReference>
<dbReference type="InterPro" id="IPR038369">
    <property type="entry name" value="SpoVAD_sf"/>
</dbReference>
<dbReference type="InterPro" id="IPR010894">
    <property type="entry name" value="SpoVAD"/>
</dbReference>
<dbReference type="Proteomes" id="UP000184394">
    <property type="component" value="Unassembled WGS sequence"/>
</dbReference>
<dbReference type="SUPFAM" id="SSF53901">
    <property type="entry name" value="Thiolase-like"/>
    <property type="match status" value="1"/>
</dbReference>
<gene>
    <name evidence="1" type="ORF">SAMN04487860_12233</name>
</gene>
<accession>A0A1M7MHK0</accession>
<protein>
    <submittedName>
        <fullName evidence="1">Stage V sporulation protein AD</fullName>
    </submittedName>
</protein>
<dbReference type="Pfam" id="PF07451">
    <property type="entry name" value="SpoVAD"/>
    <property type="match status" value="1"/>
</dbReference>
<name>A0A1M7MHK0_RUMFL</name>
<evidence type="ECO:0000313" key="2">
    <source>
        <dbReference type="Proteomes" id="UP000184394"/>
    </source>
</evidence>
<dbReference type="AlphaFoldDB" id="A0A1M7MHK0"/>
<dbReference type="EMBL" id="FRCT01000022">
    <property type="protein sequence ID" value="SHM89879.1"/>
    <property type="molecule type" value="Genomic_DNA"/>
</dbReference>
<evidence type="ECO:0000313" key="1">
    <source>
        <dbReference type="EMBL" id="SHM89879.1"/>
    </source>
</evidence>
<sequence length="337" mass="35577">MAKRIDRGVFQTETPVKIKSYAAVVGEKEGQGPLGSCFDKVVSDSHFGKATWEQAESRFQLEAVGLALRKAQLTENDLDVICAGDLINQCIGSAYSMRELAVPFLGLYGACSTMAEGLLIASVLTDCGLAENAAAVTSSHFSTAERQFRFPLSYGGQRTPTAQWTCTASGAVILSRDSGTASIVGGCVGRIADLNICDINNMGSAMAPAAADTISRYLSATDTSPADYDFIVTGDLGLVGSKLLLDILMKQGIDISAQHRDCGAMIFDPESQDTHCGGSGCGCGASVLCGNFLPMLERDEIHSILFAATGALMSPMSMQQGESIPAISHLIHIRKDR</sequence>
<dbReference type="RefSeq" id="WP_072952420.1">
    <property type="nucleotide sequence ID" value="NZ_FRCT01000022.1"/>
</dbReference>
<dbReference type="InterPro" id="IPR016039">
    <property type="entry name" value="Thiolase-like"/>
</dbReference>
<dbReference type="PIRSF" id="PIRSF011570">
    <property type="entry name" value="SpoVAD"/>
    <property type="match status" value="1"/>
</dbReference>
<reference evidence="1 2" key="1">
    <citation type="submission" date="2016-11" db="EMBL/GenBank/DDBJ databases">
        <authorList>
            <person name="Jaros S."/>
            <person name="Januszkiewicz K."/>
            <person name="Wedrychowicz H."/>
        </authorList>
    </citation>
    <scope>NUCLEOTIDE SEQUENCE [LARGE SCALE GENOMIC DNA]</scope>
    <source>
        <strain evidence="1 2">Y1</strain>
    </source>
</reference>
<organism evidence="1 2">
    <name type="scientific">Ruminococcus flavefaciens</name>
    <dbReference type="NCBI Taxonomy" id="1265"/>
    <lineage>
        <taxon>Bacteria</taxon>
        <taxon>Bacillati</taxon>
        <taxon>Bacillota</taxon>
        <taxon>Clostridia</taxon>
        <taxon>Eubacteriales</taxon>
        <taxon>Oscillospiraceae</taxon>
        <taxon>Ruminococcus</taxon>
    </lineage>
</organism>
<dbReference type="Gene3D" id="3.40.47.40">
    <property type="entry name" value="Stage V sporulation protein AD"/>
    <property type="match status" value="1"/>
</dbReference>
<dbReference type="OrthoDB" id="9770068at2"/>